<evidence type="ECO:0000313" key="4">
    <source>
        <dbReference type="Proteomes" id="UP000583800"/>
    </source>
</evidence>
<protein>
    <recommendedName>
        <fullName evidence="2">CBM6 domain-containing protein</fullName>
    </recommendedName>
</protein>
<dbReference type="RefSeq" id="WP_185086713.1">
    <property type="nucleotide sequence ID" value="NZ_JACHJB010000002.1"/>
</dbReference>
<evidence type="ECO:0000259" key="2">
    <source>
        <dbReference type="PROSITE" id="PS51175"/>
    </source>
</evidence>
<keyword evidence="1" id="KW-0732">Signal</keyword>
<dbReference type="InterPro" id="IPR008928">
    <property type="entry name" value="6-hairpin_glycosidase_sf"/>
</dbReference>
<dbReference type="Gene3D" id="2.60.120.260">
    <property type="entry name" value="Galactose-binding domain-like"/>
    <property type="match status" value="1"/>
</dbReference>
<organism evidence="3 4">
    <name type="scientific">Nonomuraea muscovyensis</name>
    <dbReference type="NCBI Taxonomy" id="1124761"/>
    <lineage>
        <taxon>Bacteria</taxon>
        <taxon>Bacillati</taxon>
        <taxon>Actinomycetota</taxon>
        <taxon>Actinomycetes</taxon>
        <taxon>Streptosporangiales</taxon>
        <taxon>Streptosporangiaceae</taxon>
        <taxon>Nonomuraea</taxon>
    </lineage>
</organism>
<evidence type="ECO:0000313" key="3">
    <source>
        <dbReference type="EMBL" id="MBB6349084.1"/>
    </source>
</evidence>
<evidence type="ECO:0000256" key="1">
    <source>
        <dbReference type="SAM" id="SignalP"/>
    </source>
</evidence>
<sequence length="648" mass="70306">MKYRFCSVLIGSSLLAAAALTPARAADAGPLIVANPGFEKGTEGWTFTQGTGVATNRPHGGARLAYLDAGPGMSVSQAVTVPAAGHYSISAWISTGGPGGTFAVRRNGADAGTVTLPSRSTYSRYTVSDVELAAGDRVEIVFGSGSAWVNADDVMVSPGSAAGPRVTSSNAEVVEMFAWSRDKARSWVHQAGVPGPLNVDERRPGGTGEGTYTATYWAGYAHRTGYYSRDFAHQLAGAHILGLHRENKAMLRSFAASATAEHKFYPVWALNFDAKTYLDIDYRSPTNFVREVPATFELVEKANQAFRWTGDRAYLDEPAFWDYYRHATEEFVDLHDSLLPNGPVKVAEGTGKGIFAGSASYNEVSDEPLAEAGDAIAAQYQAYRAVAELARDKRDLQTSMRAAERARALKSYFNRTWSVKPGSDDFVRAYTTDGTPLTGFGKENSWFMPMKGIIDAGPRNDAYLDFIDAEATGAGRPANIEAITYLPDTFFRHNRPETAWKWMRHVYEQREAAHISRRQGLNGDYPEVPFTLVSQTVEGLMGIEPDAPRRTVATQSRLPADIGWLQVADVPVGDGTVTVRHDGLTSTTFTNGSDKPRLWEARFLGEHRWLKVNGHTVAGLPKTIDGVRYTVAVVPVPGGRTATAKVAG</sequence>
<dbReference type="SUPFAM" id="SSF48208">
    <property type="entry name" value="Six-hairpin glycosidases"/>
    <property type="match status" value="1"/>
</dbReference>
<dbReference type="Proteomes" id="UP000583800">
    <property type="component" value="Unassembled WGS sequence"/>
</dbReference>
<dbReference type="AlphaFoldDB" id="A0A7X0F106"/>
<comment type="caution">
    <text evidence="3">The sequence shown here is derived from an EMBL/GenBank/DDBJ whole genome shotgun (WGS) entry which is preliminary data.</text>
</comment>
<dbReference type="PROSITE" id="PS51175">
    <property type="entry name" value="CBM6"/>
    <property type="match status" value="1"/>
</dbReference>
<keyword evidence="4" id="KW-1185">Reference proteome</keyword>
<feature type="domain" description="CBM6" evidence="2">
    <location>
        <begin position="36"/>
        <end position="157"/>
    </location>
</feature>
<feature type="signal peptide" evidence="1">
    <location>
        <begin position="1"/>
        <end position="25"/>
    </location>
</feature>
<dbReference type="Gene3D" id="1.50.10.10">
    <property type="match status" value="1"/>
</dbReference>
<dbReference type="GO" id="GO:0005975">
    <property type="term" value="P:carbohydrate metabolic process"/>
    <property type="evidence" value="ECO:0007669"/>
    <property type="project" value="InterPro"/>
</dbReference>
<dbReference type="GO" id="GO:0030246">
    <property type="term" value="F:carbohydrate binding"/>
    <property type="evidence" value="ECO:0007669"/>
    <property type="project" value="InterPro"/>
</dbReference>
<accession>A0A7X0F106</accession>
<dbReference type="InterPro" id="IPR012341">
    <property type="entry name" value="6hp_glycosidase-like_sf"/>
</dbReference>
<dbReference type="InterPro" id="IPR005084">
    <property type="entry name" value="CBM6"/>
</dbReference>
<dbReference type="SUPFAM" id="SSF49785">
    <property type="entry name" value="Galactose-binding domain-like"/>
    <property type="match status" value="1"/>
</dbReference>
<proteinExistence type="predicted"/>
<dbReference type="InterPro" id="IPR008979">
    <property type="entry name" value="Galactose-bd-like_sf"/>
</dbReference>
<dbReference type="EMBL" id="JACHJB010000002">
    <property type="protein sequence ID" value="MBB6349084.1"/>
    <property type="molecule type" value="Genomic_DNA"/>
</dbReference>
<feature type="chain" id="PRO_5030552149" description="CBM6 domain-containing protein" evidence="1">
    <location>
        <begin position="26"/>
        <end position="648"/>
    </location>
</feature>
<name>A0A7X0F106_9ACTN</name>
<gene>
    <name evidence="3" type="ORF">FHU36_005629</name>
</gene>
<reference evidence="3 4" key="1">
    <citation type="submission" date="2020-08" db="EMBL/GenBank/DDBJ databases">
        <title>Sequencing the genomes of 1000 actinobacteria strains.</title>
        <authorList>
            <person name="Klenk H.-P."/>
        </authorList>
    </citation>
    <scope>NUCLEOTIDE SEQUENCE [LARGE SCALE GENOMIC DNA]</scope>
    <source>
        <strain evidence="3 4">DSM 45913</strain>
    </source>
</reference>